<keyword evidence="3" id="KW-1185">Reference proteome</keyword>
<sequence>MFLSATGLEKLTLYAEDGEMGKVKDLYFDDHDYTVRYLTIVSKRWFPDQVIYLSPSAISRVDFDEKRIEVNHTRSELRNRAGVTKESEMSPEKEEELSAHFNWSKYWAGELLWGDYPTPDIHSNAAVQSPGITERKSQLRSINHMKGVFSHAHVVADDGDVGYIQDVFIEKETWRIRYFLTNSGKWSTHTFALVSPDWIDFADWKKDNLQVNMSLEDIERGPLYRKGETMTRDFEKKLYESYDKKPYWE</sequence>
<accession>A0ABY4ENJ7</accession>
<dbReference type="InterPro" id="IPR011033">
    <property type="entry name" value="PRC_barrel-like_sf"/>
</dbReference>
<protein>
    <submittedName>
        <fullName evidence="2">PRC-barrel domain-containing protein</fullName>
    </submittedName>
</protein>
<reference evidence="2 3" key="1">
    <citation type="submission" date="2022-04" db="EMBL/GenBank/DDBJ databases">
        <title>Halobacillus sp. isolated from saltern.</title>
        <authorList>
            <person name="Won M."/>
            <person name="Lee C.-M."/>
            <person name="Woen H.-Y."/>
            <person name="Kwon S.-W."/>
        </authorList>
    </citation>
    <scope>NUCLEOTIDE SEQUENCE [LARGE SCALE GENOMIC DNA]</scope>
    <source>
        <strain evidence="2 3">SSBR10-3</strain>
    </source>
</reference>
<evidence type="ECO:0000259" key="1">
    <source>
        <dbReference type="Pfam" id="PF05239"/>
    </source>
</evidence>
<dbReference type="SUPFAM" id="SSF50346">
    <property type="entry name" value="PRC-barrel domain"/>
    <property type="match status" value="2"/>
</dbReference>
<dbReference type="EMBL" id="CP095073">
    <property type="protein sequence ID" value="UOQ45560.1"/>
    <property type="molecule type" value="Genomic_DNA"/>
</dbReference>
<feature type="domain" description="PRC-barrel" evidence="1">
    <location>
        <begin position="8"/>
        <end position="76"/>
    </location>
</feature>
<dbReference type="InterPro" id="IPR014747">
    <property type="entry name" value="Bac_photo_RC_H_C"/>
</dbReference>
<dbReference type="Gene3D" id="3.90.50.10">
    <property type="entry name" value="Photosynthetic Reaction Center, subunit H, domain 2"/>
    <property type="match status" value="2"/>
</dbReference>
<dbReference type="RefSeq" id="WP_244712343.1">
    <property type="nucleotide sequence ID" value="NZ_CP095073.1"/>
</dbReference>
<dbReference type="InterPro" id="IPR027275">
    <property type="entry name" value="PRC-brl_dom"/>
</dbReference>
<gene>
    <name evidence="2" type="ORF">MUN89_06345</name>
</gene>
<organism evidence="2 3">
    <name type="scientific">Halobacillus salinarum</name>
    <dbReference type="NCBI Taxonomy" id="2932257"/>
    <lineage>
        <taxon>Bacteria</taxon>
        <taxon>Bacillati</taxon>
        <taxon>Bacillota</taxon>
        <taxon>Bacilli</taxon>
        <taxon>Bacillales</taxon>
        <taxon>Bacillaceae</taxon>
        <taxon>Halobacillus</taxon>
    </lineage>
</organism>
<dbReference type="Pfam" id="PF05239">
    <property type="entry name" value="PRC"/>
    <property type="match status" value="1"/>
</dbReference>
<evidence type="ECO:0000313" key="3">
    <source>
        <dbReference type="Proteomes" id="UP000831787"/>
    </source>
</evidence>
<evidence type="ECO:0000313" key="2">
    <source>
        <dbReference type="EMBL" id="UOQ45560.1"/>
    </source>
</evidence>
<dbReference type="Proteomes" id="UP000831787">
    <property type="component" value="Chromosome"/>
</dbReference>
<proteinExistence type="predicted"/>
<name>A0ABY4ENJ7_9BACI</name>